<keyword evidence="2" id="KW-1133">Transmembrane helix</keyword>
<dbReference type="KEGG" id="pyg:AWM70_17380"/>
<evidence type="ECO:0000256" key="1">
    <source>
        <dbReference type="SAM" id="MobiDB-lite"/>
    </source>
</evidence>
<gene>
    <name evidence="4" type="ORF">AWM70_17380</name>
</gene>
<dbReference type="OrthoDB" id="2050153at2"/>
<feature type="compositionally biased region" description="Low complexity" evidence="1">
    <location>
        <begin position="70"/>
        <end position="83"/>
    </location>
</feature>
<keyword evidence="2" id="KW-0812">Transmembrane</keyword>
<dbReference type="CDD" id="cd12797">
    <property type="entry name" value="M23_peptidase"/>
    <property type="match status" value="1"/>
</dbReference>
<evidence type="ECO:0000259" key="3">
    <source>
        <dbReference type="Pfam" id="PF01551"/>
    </source>
</evidence>
<dbReference type="AlphaFoldDB" id="A0A1B1N3Z6"/>
<feature type="region of interest" description="Disordered" evidence="1">
    <location>
        <begin position="1"/>
        <end position="23"/>
    </location>
</feature>
<dbReference type="STRING" id="1462996.AWM70_17380"/>
<dbReference type="PANTHER" id="PTHR21666:SF291">
    <property type="entry name" value="STAGE II SPORULATION PROTEIN Q"/>
    <property type="match status" value="1"/>
</dbReference>
<dbReference type="PANTHER" id="PTHR21666">
    <property type="entry name" value="PEPTIDASE-RELATED"/>
    <property type="match status" value="1"/>
</dbReference>
<dbReference type="Proteomes" id="UP000092573">
    <property type="component" value="Chromosome"/>
</dbReference>
<dbReference type="EMBL" id="CP014167">
    <property type="protein sequence ID" value="ANS76137.1"/>
    <property type="molecule type" value="Genomic_DNA"/>
</dbReference>
<dbReference type="SUPFAM" id="SSF51261">
    <property type="entry name" value="Duplicated hybrid motif"/>
    <property type="match status" value="1"/>
</dbReference>
<evidence type="ECO:0000256" key="2">
    <source>
        <dbReference type="SAM" id="Phobius"/>
    </source>
</evidence>
<reference evidence="4 5" key="1">
    <citation type="submission" date="2016-01" db="EMBL/GenBank/DDBJ databases">
        <title>Complete Genome Sequence of Paenibacillus yonginensis DCY84, a novel Plant Growth-Promoting Bacteria with Elicitation of Induced Systemic Resistance.</title>
        <authorList>
            <person name="Kim Y.J."/>
            <person name="Yang D.C."/>
            <person name="Sukweenadhi J."/>
        </authorList>
    </citation>
    <scope>NUCLEOTIDE SEQUENCE [LARGE SCALE GENOMIC DNA]</scope>
    <source>
        <strain evidence="4 5">DCY84</strain>
    </source>
</reference>
<dbReference type="GO" id="GO:0004222">
    <property type="term" value="F:metalloendopeptidase activity"/>
    <property type="evidence" value="ECO:0007669"/>
    <property type="project" value="TreeGrafter"/>
</dbReference>
<evidence type="ECO:0000313" key="5">
    <source>
        <dbReference type="Proteomes" id="UP000092573"/>
    </source>
</evidence>
<sequence length="259" mass="27804">MNEQKNNNKPNQEESPKNVMGEPVAPVSAWKKALSKRWVYPAAYMVAAALILTLVWVYQDASHKQAAENTTATVTDDVSSVETGAEPAADPQAGQKDEEAVEATAVSEDFVWPVADATQVSIVKPFYDKDGSTEEHEAALVQYKDEFLTNSGIDIARSDNAAFEVQAALGGKVTKVEQHALNGYTVEVTNANNLKTVYQSLADVKVKQGDEVKQGQTIASAGKNEIGKALGNHLHFEVYENGAPVNPASLLPDSSASNK</sequence>
<dbReference type="Gene3D" id="2.70.70.10">
    <property type="entry name" value="Glucose Permease (Domain IIA)"/>
    <property type="match status" value="1"/>
</dbReference>
<feature type="compositionally biased region" description="Low complexity" evidence="1">
    <location>
        <begin position="1"/>
        <end position="10"/>
    </location>
</feature>
<organism evidence="4 5">
    <name type="scientific">Paenibacillus yonginensis</name>
    <dbReference type="NCBI Taxonomy" id="1462996"/>
    <lineage>
        <taxon>Bacteria</taxon>
        <taxon>Bacillati</taxon>
        <taxon>Bacillota</taxon>
        <taxon>Bacilli</taxon>
        <taxon>Bacillales</taxon>
        <taxon>Paenibacillaceae</taxon>
        <taxon>Paenibacillus</taxon>
    </lineage>
</organism>
<evidence type="ECO:0000313" key="4">
    <source>
        <dbReference type="EMBL" id="ANS76137.1"/>
    </source>
</evidence>
<protein>
    <recommendedName>
        <fullName evidence="3">M23ase beta-sheet core domain-containing protein</fullName>
    </recommendedName>
</protein>
<feature type="domain" description="M23ase beta-sheet core" evidence="3">
    <location>
        <begin position="150"/>
        <end position="247"/>
    </location>
</feature>
<keyword evidence="2" id="KW-0472">Membrane</keyword>
<dbReference type="Pfam" id="PF01551">
    <property type="entry name" value="Peptidase_M23"/>
    <property type="match status" value="1"/>
</dbReference>
<feature type="transmembrane region" description="Helical" evidence="2">
    <location>
        <begin position="38"/>
        <end position="58"/>
    </location>
</feature>
<dbReference type="InterPro" id="IPR050570">
    <property type="entry name" value="Cell_wall_metabolism_enzyme"/>
</dbReference>
<dbReference type="InterPro" id="IPR016047">
    <property type="entry name" value="M23ase_b-sheet_dom"/>
</dbReference>
<dbReference type="InterPro" id="IPR011055">
    <property type="entry name" value="Dup_hybrid_motif"/>
</dbReference>
<feature type="region of interest" description="Disordered" evidence="1">
    <location>
        <begin position="66"/>
        <end position="102"/>
    </location>
</feature>
<proteinExistence type="predicted"/>
<accession>A0A1B1N3Z6</accession>
<name>A0A1B1N3Z6_9BACL</name>
<dbReference type="RefSeq" id="WP_068698499.1">
    <property type="nucleotide sequence ID" value="NZ_CP014167.1"/>
</dbReference>
<keyword evidence="5" id="KW-1185">Reference proteome</keyword>